<dbReference type="EMBL" id="LAZR01066681">
    <property type="protein sequence ID" value="KKK53091.1"/>
    <property type="molecule type" value="Genomic_DNA"/>
</dbReference>
<name>A0A0F8YYK9_9ZZZZ</name>
<sequence length="190" mass="21208">MSLVSIVARNTWISIMTDGRCTSGNEIISEDHQKFVLLSENRFIAYGGDKDRCELVVRAMQELGHVQRELEDSARHMAGLIQNIGQRGFELFMATGGFGPIGAEVYGFSTKSHQPTILKPNSDELRFVLLSSDNVCEQDLNTELVKLIKKYGDTNPAEVQKAQVDLNSWVAQVDRTVNTTIFSRILRAST</sequence>
<dbReference type="AlphaFoldDB" id="A0A0F8YYK9"/>
<evidence type="ECO:0008006" key="2">
    <source>
        <dbReference type="Google" id="ProtNLM"/>
    </source>
</evidence>
<proteinExistence type="predicted"/>
<protein>
    <recommendedName>
        <fullName evidence="2">PPM-type phosphatase domain-containing protein</fullName>
    </recommendedName>
</protein>
<comment type="caution">
    <text evidence="1">The sequence shown here is derived from an EMBL/GenBank/DDBJ whole genome shotgun (WGS) entry which is preliminary data.</text>
</comment>
<gene>
    <name evidence="1" type="ORF">LCGC14_3098250</name>
</gene>
<reference evidence="1" key="1">
    <citation type="journal article" date="2015" name="Nature">
        <title>Complex archaea that bridge the gap between prokaryotes and eukaryotes.</title>
        <authorList>
            <person name="Spang A."/>
            <person name="Saw J.H."/>
            <person name="Jorgensen S.L."/>
            <person name="Zaremba-Niedzwiedzka K."/>
            <person name="Martijn J."/>
            <person name="Lind A.E."/>
            <person name="van Eijk R."/>
            <person name="Schleper C."/>
            <person name="Guy L."/>
            <person name="Ettema T.J."/>
        </authorList>
    </citation>
    <scope>NUCLEOTIDE SEQUENCE</scope>
</reference>
<evidence type="ECO:0000313" key="1">
    <source>
        <dbReference type="EMBL" id="KKK53091.1"/>
    </source>
</evidence>
<dbReference type="InterPro" id="IPR029055">
    <property type="entry name" value="Ntn_hydrolases_N"/>
</dbReference>
<organism evidence="1">
    <name type="scientific">marine sediment metagenome</name>
    <dbReference type="NCBI Taxonomy" id="412755"/>
    <lineage>
        <taxon>unclassified sequences</taxon>
        <taxon>metagenomes</taxon>
        <taxon>ecological metagenomes</taxon>
    </lineage>
</organism>
<accession>A0A0F8YYK9</accession>
<dbReference type="SUPFAM" id="SSF56235">
    <property type="entry name" value="N-terminal nucleophile aminohydrolases (Ntn hydrolases)"/>
    <property type="match status" value="1"/>
</dbReference>